<comment type="caution">
    <text evidence="2">The sequence shown here is derived from an EMBL/GenBank/DDBJ whole genome shotgun (WGS) entry which is preliminary data.</text>
</comment>
<sequence length="124" mass="13569">MEGEDSSLLSSCRRSSTFSFLGDLPSTWNSCGNTQVIQKGTKQKWQVRVEGRQEERDVEEAHGSPTQKRRGTAADWSGAPVGDVAVREKEARTGGSVRAEEIDIAVGFEKEQQGCFCDDGLGSW</sequence>
<proteinExistence type="predicted"/>
<feature type="region of interest" description="Disordered" evidence="1">
    <location>
        <begin position="42"/>
        <end position="95"/>
    </location>
</feature>
<keyword evidence="3" id="KW-1185">Reference proteome</keyword>
<feature type="compositionally biased region" description="Basic and acidic residues" evidence="1">
    <location>
        <begin position="47"/>
        <end position="62"/>
    </location>
</feature>
<accession>A0AAW1W9B9</accession>
<name>A0AAW1W9B9_RUBAR</name>
<evidence type="ECO:0000256" key="1">
    <source>
        <dbReference type="SAM" id="MobiDB-lite"/>
    </source>
</evidence>
<organism evidence="2 3">
    <name type="scientific">Rubus argutus</name>
    <name type="common">Southern blackberry</name>
    <dbReference type="NCBI Taxonomy" id="59490"/>
    <lineage>
        <taxon>Eukaryota</taxon>
        <taxon>Viridiplantae</taxon>
        <taxon>Streptophyta</taxon>
        <taxon>Embryophyta</taxon>
        <taxon>Tracheophyta</taxon>
        <taxon>Spermatophyta</taxon>
        <taxon>Magnoliopsida</taxon>
        <taxon>eudicotyledons</taxon>
        <taxon>Gunneridae</taxon>
        <taxon>Pentapetalae</taxon>
        <taxon>rosids</taxon>
        <taxon>fabids</taxon>
        <taxon>Rosales</taxon>
        <taxon>Rosaceae</taxon>
        <taxon>Rosoideae</taxon>
        <taxon>Rosoideae incertae sedis</taxon>
        <taxon>Rubus</taxon>
    </lineage>
</organism>
<evidence type="ECO:0000313" key="2">
    <source>
        <dbReference type="EMBL" id="KAK9921352.1"/>
    </source>
</evidence>
<dbReference type="Proteomes" id="UP001457282">
    <property type="component" value="Unassembled WGS sequence"/>
</dbReference>
<reference evidence="2 3" key="1">
    <citation type="journal article" date="2023" name="G3 (Bethesda)">
        <title>A chromosome-length genome assembly and annotation of blackberry (Rubus argutus, cv. 'Hillquist').</title>
        <authorList>
            <person name="Bruna T."/>
            <person name="Aryal R."/>
            <person name="Dudchenko O."/>
            <person name="Sargent D.J."/>
            <person name="Mead D."/>
            <person name="Buti M."/>
            <person name="Cavallini A."/>
            <person name="Hytonen T."/>
            <person name="Andres J."/>
            <person name="Pham M."/>
            <person name="Weisz D."/>
            <person name="Mascagni F."/>
            <person name="Usai G."/>
            <person name="Natali L."/>
            <person name="Bassil N."/>
            <person name="Fernandez G.E."/>
            <person name="Lomsadze A."/>
            <person name="Armour M."/>
            <person name="Olukolu B."/>
            <person name="Poorten T."/>
            <person name="Britton C."/>
            <person name="Davik J."/>
            <person name="Ashrafi H."/>
            <person name="Aiden E.L."/>
            <person name="Borodovsky M."/>
            <person name="Worthington M."/>
        </authorList>
    </citation>
    <scope>NUCLEOTIDE SEQUENCE [LARGE SCALE GENOMIC DNA]</scope>
    <source>
        <strain evidence="2">PI 553951</strain>
    </source>
</reference>
<gene>
    <name evidence="2" type="ORF">M0R45_029863</name>
</gene>
<dbReference type="AlphaFoldDB" id="A0AAW1W9B9"/>
<evidence type="ECO:0000313" key="3">
    <source>
        <dbReference type="Proteomes" id="UP001457282"/>
    </source>
</evidence>
<protein>
    <submittedName>
        <fullName evidence="2">Uncharacterized protein</fullName>
    </submittedName>
</protein>
<dbReference type="EMBL" id="JBEDUW010000006">
    <property type="protein sequence ID" value="KAK9921352.1"/>
    <property type="molecule type" value="Genomic_DNA"/>
</dbReference>